<dbReference type="SUPFAM" id="SSF57850">
    <property type="entry name" value="RING/U-box"/>
    <property type="match status" value="1"/>
</dbReference>
<dbReference type="Proteomes" id="UP000494256">
    <property type="component" value="Unassembled WGS sequence"/>
</dbReference>
<dbReference type="PROSITE" id="PS00678">
    <property type="entry name" value="WD_REPEATS_1"/>
    <property type="match status" value="1"/>
</dbReference>
<evidence type="ECO:0000256" key="2">
    <source>
        <dbReference type="ARBA" id="ARBA00022737"/>
    </source>
</evidence>
<dbReference type="PROSITE" id="PS50082">
    <property type="entry name" value="WD_REPEATS_2"/>
    <property type="match status" value="5"/>
</dbReference>
<dbReference type="InterPro" id="IPR013083">
    <property type="entry name" value="Znf_RING/FYVE/PHD"/>
</dbReference>
<dbReference type="InterPro" id="IPR015943">
    <property type="entry name" value="WD40/YVTN_repeat-like_dom_sf"/>
</dbReference>
<dbReference type="GO" id="GO:0016567">
    <property type="term" value="P:protein ubiquitination"/>
    <property type="evidence" value="ECO:0007669"/>
    <property type="project" value="InterPro"/>
</dbReference>
<evidence type="ECO:0000259" key="4">
    <source>
        <dbReference type="SMART" id="SM00504"/>
    </source>
</evidence>
<dbReference type="AlphaFoldDB" id="A0A8S1AWE5"/>
<dbReference type="GO" id="GO:0004842">
    <property type="term" value="F:ubiquitin-protein transferase activity"/>
    <property type="evidence" value="ECO:0007669"/>
    <property type="project" value="InterPro"/>
</dbReference>
<dbReference type="Gene3D" id="3.30.40.10">
    <property type="entry name" value="Zinc/RING finger domain, C3HC4 (zinc finger)"/>
    <property type="match status" value="1"/>
</dbReference>
<dbReference type="CDD" id="cd00200">
    <property type="entry name" value="WD40"/>
    <property type="match status" value="1"/>
</dbReference>
<organism evidence="5 6">
    <name type="scientific">Arctia plantaginis</name>
    <name type="common">Wood tiger moth</name>
    <name type="synonym">Phalaena plantaginis</name>
    <dbReference type="NCBI Taxonomy" id="874455"/>
    <lineage>
        <taxon>Eukaryota</taxon>
        <taxon>Metazoa</taxon>
        <taxon>Ecdysozoa</taxon>
        <taxon>Arthropoda</taxon>
        <taxon>Hexapoda</taxon>
        <taxon>Insecta</taxon>
        <taxon>Pterygota</taxon>
        <taxon>Neoptera</taxon>
        <taxon>Endopterygota</taxon>
        <taxon>Lepidoptera</taxon>
        <taxon>Glossata</taxon>
        <taxon>Ditrysia</taxon>
        <taxon>Noctuoidea</taxon>
        <taxon>Erebidae</taxon>
        <taxon>Arctiinae</taxon>
        <taxon>Arctia</taxon>
    </lineage>
</organism>
<dbReference type="InterPro" id="IPR036322">
    <property type="entry name" value="WD40_repeat_dom_sf"/>
</dbReference>
<feature type="repeat" description="WD" evidence="3">
    <location>
        <begin position="282"/>
        <end position="315"/>
    </location>
</feature>
<keyword evidence="2" id="KW-0677">Repeat</keyword>
<reference evidence="5 6" key="1">
    <citation type="submission" date="2020-04" db="EMBL/GenBank/DDBJ databases">
        <authorList>
            <person name="Wallbank WR R."/>
            <person name="Pardo Diaz C."/>
            <person name="Kozak K."/>
            <person name="Martin S."/>
            <person name="Jiggins C."/>
            <person name="Moest M."/>
            <person name="Warren A I."/>
            <person name="Byers J.R.P. K."/>
            <person name="Montejo-Kovacevich G."/>
            <person name="Yen C E."/>
        </authorList>
    </citation>
    <scope>NUCLEOTIDE SEQUENCE [LARGE SCALE GENOMIC DNA]</scope>
</reference>
<feature type="repeat" description="WD" evidence="3">
    <location>
        <begin position="239"/>
        <end position="270"/>
    </location>
</feature>
<dbReference type="InterPro" id="IPR003613">
    <property type="entry name" value="Ubox_domain"/>
</dbReference>
<proteinExistence type="predicted"/>
<evidence type="ECO:0000313" key="5">
    <source>
        <dbReference type="EMBL" id="CAB3254057.1"/>
    </source>
</evidence>
<comment type="caution">
    <text evidence="5">The sequence shown here is derived from an EMBL/GenBank/DDBJ whole genome shotgun (WGS) entry which is preliminary data.</text>
</comment>
<evidence type="ECO:0000256" key="3">
    <source>
        <dbReference type="PROSITE-ProRule" id="PRU00221"/>
    </source>
</evidence>
<protein>
    <recommendedName>
        <fullName evidence="4">U-box domain-containing protein</fullName>
    </recommendedName>
</protein>
<evidence type="ECO:0000313" key="6">
    <source>
        <dbReference type="Proteomes" id="UP000494256"/>
    </source>
</evidence>
<keyword evidence="1 3" id="KW-0853">WD repeat</keyword>
<dbReference type="OrthoDB" id="1093at2759"/>
<dbReference type="Pfam" id="PF00400">
    <property type="entry name" value="WD40"/>
    <property type="match status" value="9"/>
</dbReference>
<dbReference type="Pfam" id="PF04564">
    <property type="entry name" value="U-box"/>
    <property type="match status" value="1"/>
</dbReference>
<dbReference type="Gene3D" id="2.130.10.10">
    <property type="entry name" value="YVTN repeat-like/Quinoprotein amine dehydrogenase"/>
    <property type="match status" value="4"/>
</dbReference>
<feature type="repeat" description="WD" evidence="3">
    <location>
        <begin position="13"/>
        <end position="42"/>
    </location>
</feature>
<dbReference type="SMART" id="SM00504">
    <property type="entry name" value="Ubox"/>
    <property type="match status" value="1"/>
</dbReference>
<dbReference type="CDD" id="cd16655">
    <property type="entry name" value="RING-Ubox_WDSUB1-like"/>
    <property type="match status" value="1"/>
</dbReference>
<dbReference type="EMBL" id="CADEBD010000393">
    <property type="protein sequence ID" value="CAB3254057.1"/>
    <property type="molecule type" value="Genomic_DNA"/>
</dbReference>
<dbReference type="SMART" id="SM00320">
    <property type="entry name" value="WD40"/>
    <property type="match status" value="12"/>
</dbReference>
<gene>
    <name evidence="5" type="ORF">APLA_LOCUS14555</name>
</gene>
<feature type="domain" description="U-box" evidence="4">
    <location>
        <begin position="827"/>
        <end position="891"/>
    </location>
</feature>
<dbReference type="PANTHER" id="PTHR19848">
    <property type="entry name" value="WD40 REPEAT PROTEIN"/>
    <property type="match status" value="1"/>
</dbReference>
<sequence>MGEIGEPTLLQTLRGHRGEVSCVDAAGALLVSGGGDRSLRLWRWVASRGWDEVTRVDSAHRYSITAARFAPGAVLLASAGVDGAIRVWCGRTLTPRRELAAPGAVAVRALCWAAHSRILAGHDDGTLCVWNTPRATLLARMQAHEGALYAVAAPARCALLLTACTDGVLKVFDLAEVCRSSADDGPSPVPLTWVDGAHDLGALCADATEEGGAAATGGHDAVVRVWRAGPCGLAPAGELTGHAAAVTALRWARGGALLSSASLDRTARLWVVGDEPMCLHVVHAHARYLTCVTFAPDLSYMVTGSNDKSVRMWSLGSLTLEDELEPSCAALEHFALGDLEGIEPLDESLEEEHVAASEDEELVNGTRRLWRGSQAHAAPINCISTHDDMVATASSDGWVRLYRWCKETSELVEVHSLDGHQYPAMAADFGASGALLLSAGLDGRACLWDVESGVQLRVLSVGVDEAACGEAGGGGVRGARVSPHRPPRLLLATDDGIAPLWSLGCADPRPTYVYAGHTEAVLCCAWSRDGRVAATGAASGELRVLAHPPRACVLHHEPHAHDLGVQSCDFAPSSGDFELPDDTHVLATAGSDSFIKLWLIETHEEDGEVLSATVSLVRQVEAHGGGAASVRWSRAMGVEGALFASAGADGWARVWRVTPQTMALRTVAAAQAAGAGGVLAVALLARSSPGPPLLVSGTLAGELAVWQLPLDELDDEDEDEGTSPALWGPAGVTRWIKENITRAPGSRATPEQESELIRKSHDANVTGSTLMNAPFDELLEDLGYGCADSLEDSEEEHGAIRARLQSELLWLRRELPSAAQERSAPHALLCPLSHRLLREPARAADGYTYERANILDWFIAADGAVSPVSARRLRNARALPNYALRDRLRQFMQDEGYQ</sequence>
<dbReference type="InterPro" id="IPR001680">
    <property type="entry name" value="WD40_rpt"/>
</dbReference>
<dbReference type="SUPFAM" id="SSF50978">
    <property type="entry name" value="WD40 repeat-like"/>
    <property type="match status" value="3"/>
</dbReference>
<feature type="repeat" description="WD" evidence="3">
    <location>
        <begin position="417"/>
        <end position="458"/>
    </location>
</feature>
<name>A0A8S1AWE5_ARCPL</name>
<feature type="repeat" description="WD" evidence="3">
    <location>
        <begin position="57"/>
        <end position="88"/>
    </location>
</feature>
<evidence type="ECO:0000256" key="1">
    <source>
        <dbReference type="ARBA" id="ARBA00022574"/>
    </source>
</evidence>
<dbReference type="InterPro" id="IPR019775">
    <property type="entry name" value="WD40_repeat_CS"/>
</dbReference>
<accession>A0A8S1AWE5</accession>
<dbReference type="PANTHER" id="PTHR19848:SF8">
    <property type="entry name" value="F-BOX AND WD REPEAT DOMAIN CONTAINING 7"/>
    <property type="match status" value="1"/>
</dbReference>
<dbReference type="PROSITE" id="PS50294">
    <property type="entry name" value="WD_REPEATS_REGION"/>
    <property type="match status" value="5"/>
</dbReference>